<organism evidence="11 12">
    <name type="scientific">Laetiporus sulphureus 93-53</name>
    <dbReference type="NCBI Taxonomy" id="1314785"/>
    <lineage>
        <taxon>Eukaryota</taxon>
        <taxon>Fungi</taxon>
        <taxon>Dikarya</taxon>
        <taxon>Basidiomycota</taxon>
        <taxon>Agaricomycotina</taxon>
        <taxon>Agaricomycetes</taxon>
        <taxon>Polyporales</taxon>
        <taxon>Laetiporus</taxon>
    </lineage>
</organism>
<evidence type="ECO:0000256" key="2">
    <source>
        <dbReference type="ARBA" id="ARBA00013274"/>
    </source>
</evidence>
<evidence type="ECO:0000256" key="3">
    <source>
        <dbReference type="ARBA" id="ARBA00022729"/>
    </source>
</evidence>
<evidence type="ECO:0000313" key="12">
    <source>
        <dbReference type="Proteomes" id="UP000076871"/>
    </source>
</evidence>
<keyword evidence="4 8" id="KW-0378">Hydrolase</keyword>
<protein>
    <recommendedName>
        <fullName evidence="2 9">Lysophospholipase</fullName>
        <ecNumber evidence="2 9">3.1.1.5</ecNumber>
    </recommendedName>
</protein>
<dbReference type="SMART" id="SM00022">
    <property type="entry name" value="PLAc"/>
    <property type="match status" value="1"/>
</dbReference>
<dbReference type="PANTHER" id="PTHR10728:SF33">
    <property type="entry name" value="LYSOPHOSPHOLIPASE 1-RELATED"/>
    <property type="match status" value="1"/>
</dbReference>
<keyword evidence="7" id="KW-0325">Glycoprotein</keyword>
<keyword evidence="5 8" id="KW-0442">Lipid degradation</keyword>
<dbReference type="GO" id="GO:0046475">
    <property type="term" value="P:glycerophospholipid catabolic process"/>
    <property type="evidence" value="ECO:0007669"/>
    <property type="project" value="TreeGrafter"/>
</dbReference>
<evidence type="ECO:0000256" key="8">
    <source>
        <dbReference type="PROSITE-ProRule" id="PRU00555"/>
    </source>
</evidence>
<dbReference type="GO" id="GO:0005829">
    <property type="term" value="C:cytosol"/>
    <property type="evidence" value="ECO:0007669"/>
    <property type="project" value="TreeGrafter"/>
</dbReference>
<dbReference type="EMBL" id="KV427653">
    <property type="protein sequence ID" value="KZT02374.1"/>
    <property type="molecule type" value="Genomic_DNA"/>
</dbReference>
<dbReference type="InterPro" id="IPR016035">
    <property type="entry name" value="Acyl_Trfase/lysoPLipase"/>
</dbReference>
<dbReference type="FunCoup" id="A0A165C8A8">
    <property type="interactions" value="219"/>
</dbReference>
<keyword evidence="6 8" id="KW-0443">Lipid metabolism</keyword>
<dbReference type="GeneID" id="63830202"/>
<feature type="domain" description="PLA2c" evidence="10">
    <location>
        <begin position="16"/>
        <end position="583"/>
    </location>
</feature>
<reference evidence="11 12" key="1">
    <citation type="journal article" date="2016" name="Mol. Biol. Evol.">
        <title>Comparative Genomics of Early-Diverging Mushroom-Forming Fungi Provides Insights into the Origins of Lignocellulose Decay Capabilities.</title>
        <authorList>
            <person name="Nagy L.G."/>
            <person name="Riley R."/>
            <person name="Tritt A."/>
            <person name="Adam C."/>
            <person name="Daum C."/>
            <person name="Floudas D."/>
            <person name="Sun H."/>
            <person name="Yadav J.S."/>
            <person name="Pangilinan J."/>
            <person name="Larsson K.H."/>
            <person name="Matsuura K."/>
            <person name="Barry K."/>
            <person name="Labutti K."/>
            <person name="Kuo R."/>
            <person name="Ohm R.A."/>
            <person name="Bhattacharya S.S."/>
            <person name="Shirouzu T."/>
            <person name="Yoshinaga Y."/>
            <person name="Martin F.M."/>
            <person name="Grigoriev I.V."/>
            <person name="Hibbett D.S."/>
        </authorList>
    </citation>
    <scope>NUCLEOTIDE SEQUENCE [LARGE SCALE GENOMIC DNA]</scope>
    <source>
        <strain evidence="11 12">93-53</strain>
    </source>
</reference>
<dbReference type="InterPro" id="IPR002642">
    <property type="entry name" value="LysoPLipase_cat_dom"/>
</dbReference>
<dbReference type="InParanoid" id="A0A165C8A8"/>
<dbReference type="EC" id="3.1.1.5" evidence="2 9"/>
<evidence type="ECO:0000256" key="6">
    <source>
        <dbReference type="ARBA" id="ARBA00023098"/>
    </source>
</evidence>
<dbReference type="RefSeq" id="XP_040760114.1">
    <property type="nucleotide sequence ID" value="XM_040913174.1"/>
</dbReference>
<evidence type="ECO:0000256" key="4">
    <source>
        <dbReference type="ARBA" id="ARBA00022801"/>
    </source>
</evidence>
<proteinExistence type="inferred from homology"/>
<keyword evidence="3" id="KW-0732">Signal</keyword>
<dbReference type="GO" id="GO:0004623">
    <property type="term" value="F:phospholipase A2 activity"/>
    <property type="evidence" value="ECO:0007669"/>
    <property type="project" value="TreeGrafter"/>
</dbReference>
<evidence type="ECO:0000256" key="1">
    <source>
        <dbReference type="ARBA" id="ARBA00008780"/>
    </source>
</evidence>
<evidence type="ECO:0000259" key="10">
    <source>
        <dbReference type="PROSITE" id="PS51210"/>
    </source>
</evidence>
<dbReference type="SUPFAM" id="SSF52151">
    <property type="entry name" value="FabD/lysophospholipase-like"/>
    <property type="match status" value="1"/>
</dbReference>
<dbReference type="Proteomes" id="UP000076871">
    <property type="component" value="Unassembled WGS sequence"/>
</dbReference>
<dbReference type="Pfam" id="PF01735">
    <property type="entry name" value="PLA2_B"/>
    <property type="match status" value="1"/>
</dbReference>
<evidence type="ECO:0000313" key="11">
    <source>
        <dbReference type="EMBL" id="KZT02374.1"/>
    </source>
</evidence>
<evidence type="ECO:0000256" key="7">
    <source>
        <dbReference type="ARBA" id="ARBA00023180"/>
    </source>
</evidence>
<accession>A0A165C8A8</accession>
<dbReference type="OrthoDB" id="4084751at2759"/>
<evidence type="ECO:0000256" key="5">
    <source>
        <dbReference type="ARBA" id="ARBA00022963"/>
    </source>
</evidence>
<gene>
    <name evidence="11" type="ORF">LAESUDRAFT_762941</name>
</gene>
<name>A0A165C8A8_9APHY</name>
<dbReference type="GO" id="GO:0004622">
    <property type="term" value="F:phosphatidylcholine lysophospholipase activity"/>
    <property type="evidence" value="ECO:0007669"/>
    <property type="project" value="UniProtKB-EC"/>
</dbReference>
<comment type="similarity">
    <text evidence="1 9">Belongs to the lysophospholipase family.</text>
</comment>
<dbReference type="Gene3D" id="3.40.1090.10">
    <property type="entry name" value="Cytosolic phospholipase A2 catalytic domain"/>
    <property type="match status" value="1"/>
</dbReference>
<evidence type="ECO:0000256" key="9">
    <source>
        <dbReference type="RuleBase" id="RU362103"/>
    </source>
</evidence>
<dbReference type="PANTHER" id="PTHR10728">
    <property type="entry name" value="CYTOSOLIC PHOSPHOLIPASE A2"/>
    <property type="match status" value="1"/>
</dbReference>
<sequence>MNSISGCRGICPDLVPCPAGVSLVRKAGFTNQSLSDEETAYISARTAEVIPQAWSSYLTTLLGSNVSALPDYVPAILNGSYGTEAYPNFSIATSGRGYRAAAFGAGVLNALDGRNDTSVRAGTGGLLQAAIYLSGLSGGGWLVASLAQADFLSLPELVFGPTVTSAEGWGEWLTDIDLADPSNSTLVDVEYRLEAIAEVLGKLERGFPVSITDSWARLLARHFVNGTTAESFWDFNLTHGAGLTFSSISSLDTFVKHLQPFPILVIDSVSSQGNITAILNGNPVPLTNPLFEANVYEFGSFDPALAAFTPMQYLGSPNSSICATGFDQIAFIEGISSNTFNTNSSSTSASNESYLAELLQAASDIVLNADPDLTVALVPNAFYGVSPDTFIDANETLLQLVDGGEDGEMIPFVPLLVKSRGVNMIFAIDASNDATSNWADGSAMIVMQDRVTYFPEAYSFPPVPTSVSTFLAHNLTTRPTFFGCNSSTESDEPLIIYLANGGAPFGKTAIMNTSVQQISYSETEMEALLSQTFDVATQGIMTDGGEKDPDCDIAGAEEVSQSTKALNPIKGKSAFVTCTNDPT</sequence>
<comment type="catalytic activity">
    <reaction evidence="9">
        <text>a 1-acyl-sn-glycero-3-phosphocholine + H2O = sn-glycerol 3-phosphocholine + a fatty acid + H(+)</text>
        <dbReference type="Rhea" id="RHEA:15177"/>
        <dbReference type="ChEBI" id="CHEBI:15377"/>
        <dbReference type="ChEBI" id="CHEBI:15378"/>
        <dbReference type="ChEBI" id="CHEBI:16870"/>
        <dbReference type="ChEBI" id="CHEBI:28868"/>
        <dbReference type="ChEBI" id="CHEBI:58168"/>
        <dbReference type="EC" id="3.1.1.5"/>
    </reaction>
</comment>
<dbReference type="PROSITE" id="PS51210">
    <property type="entry name" value="PLA2C"/>
    <property type="match status" value="1"/>
</dbReference>
<dbReference type="AlphaFoldDB" id="A0A165C8A8"/>
<dbReference type="STRING" id="1314785.A0A165C8A8"/>
<keyword evidence="12" id="KW-1185">Reference proteome</keyword>